<keyword evidence="1 6" id="KW-0004">4Fe-4S</keyword>
<comment type="catalytic activity">
    <reaction evidence="6">
        <text>glycolate + A = glyoxylate + AH2</text>
        <dbReference type="Rhea" id="RHEA:21264"/>
        <dbReference type="ChEBI" id="CHEBI:13193"/>
        <dbReference type="ChEBI" id="CHEBI:17499"/>
        <dbReference type="ChEBI" id="CHEBI:29805"/>
        <dbReference type="ChEBI" id="CHEBI:36655"/>
        <dbReference type="EC" id="1.1.99.14"/>
    </reaction>
</comment>
<keyword evidence="3" id="KW-0677">Repeat</keyword>
<accession>A0A0M4D9C6</accession>
<dbReference type="Pfam" id="PF02754">
    <property type="entry name" value="CCG"/>
    <property type="match status" value="2"/>
</dbReference>
<dbReference type="Proteomes" id="UP000057158">
    <property type="component" value="Chromosome"/>
</dbReference>
<gene>
    <name evidence="8" type="primary">glcF-1</name>
    <name evidence="8" type="ORF">DSOUD_3353</name>
</gene>
<dbReference type="GO" id="GO:0019154">
    <property type="term" value="F:glycolate dehydrogenase activity"/>
    <property type="evidence" value="ECO:0007669"/>
    <property type="project" value="UniProtKB-EC"/>
</dbReference>
<comment type="catalytic activity">
    <reaction evidence="6">
        <text>(R)-lactate + A = pyruvate + AH2</text>
        <dbReference type="Rhea" id="RHEA:15089"/>
        <dbReference type="ChEBI" id="CHEBI:13193"/>
        <dbReference type="ChEBI" id="CHEBI:15361"/>
        <dbReference type="ChEBI" id="CHEBI:16004"/>
        <dbReference type="ChEBI" id="CHEBI:17499"/>
    </reaction>
</comment>
<dbReference type="EC" id="1.1.99.14" evidence="6"/>
<dbReference type="KEGG" id="des:DSOUD_3353"/>
<proteinExistence type="predicted"/>
<name>A0A0M4D9C6_9BACT</name>
<keyword evidence="9" id="KW-1185">Reference proteome</keyword>
<feature type="domain" description="4Fe-4S ferredoxin-type" evidence="7">
    <location>
        <begin position="5"/>
        <end position="37"/>
    </location>
</feature>
<evidence type="ECO:0000256" key="5">
    <source>
        <dbReference type="ARBA" id="ARBA00023014"/>
    </source>
</evidence>
<dbReference type="GO" id="GO:0051539">
    <property type="term" value="F:4 iron, 4 sulfur cluster binding"/>
    <property type="evidence" value="ECO:0007669"/>
    <property type="project" value="UniProtKB-UniRule"/>
</dbReference>
<keyword evidence="2 6" id="KW-0479">Metal-binding</keyword>
<dbReference type="PROSITE" id="PS00198">
    <property type="entry name" value="4FE4S_FER_1"/>
    <property type="match status" value="2"/>
</dbReference>
<dbReference type="EMBL" id="CP010802">
    <property type="protein sequence ID" value="ALC18072.1"/>
    <property type="molecule type" value="Genomic_DNA"/>
</dbReference>
<dbReference type="SUPFAM" id="SSF46548">
    <property type="entry name" value="alpha-helical ferredoxin"/>
    <property type="match status" value="1"/>
</dbReference>
<dbReference type="Gene3D" id="1.10.1060.10">
    <property type="entry name" value="Alpha-helical ferredoxin"/>
    <property type="match status" value="1"/>
</dbReference>
<dbReference type="RefSeq" id="WP_053552024.1">
    <property type="nucleotide sequence ID" value="NZ_CP010802.1"/>
</dbReference>
<dbReference type="STRING" id="1603606.DSOUD_3353"/>
<keyword evidence="5 6" id="KW-0411">Iron-sulfur</keyword>
<comment type="function">
    <text evidence="6">Component of a complex that catalyzes the oxidation of glycolate to glyoxylate.</text>
</comment>
<dbReference type="PIRSF" id="PIRSF000139">
    <property type="entry name" value="Glc_ox_4Fe-4S"/>
    <property type="match status" value="1"/>
</dbReference>
<keyword evidence="6" id="KW-0249">Electron transport</keyword>
<evidence type="ECO:0000313" key="9">
    <source>
        <dbReference type="Proteomes" id="UP000057158"/>
    </source>
</evidence>
<comment type="cofactor">
    <cofactor evidence="6">
        <name>[4Fe-4S] cluster</name>
        <dbReference type="ChEBI" id="CHEBI:49883"/>
    </cofactor>
    <text evidence="6">Binds 2 [4Fe-4S] clusters.</text>
</comment>
<organism evidence="8 9">
    <name type="scientific">Desulfuromonas soudanensis</name>
    <dbReference type="NCBI Taxonomy" id="1603606"/>
    <lineage>
        <taxon>Bacteria</taxon>
        <taxon>Pseudomonadati</taxon>
        <taxon>Thermodesulfobacteriota</taxon>
        <taxon>Desulfuromonadia</taxon>
        <taxon>Desulfuromonadales</taxon>
        <taxon>Desulfuromonadaceae</taxon>
        <taxon>Desulfuromonas</taxon>
    </lineage>
</organism>
<dbReference type="GO" id="GO:0046872">
    <property type="term" value="F:metal ion binding"/>
    <property type="evidence" value="ECO:0007669"/>
    <property type="project" value="UniProtKB-UniRule"/>
</dbReference>
<dbReference type="PANTHER" id="PTHR32479:SF20">
    <property type="entry name" value="GLYCOLATE OXIDASE IRON-SULFUR SUBUNIT"/>
    <property type="match status" value="1"/>
</dbReference>
<sequence>MSKHKKLKDYEEQIKQCVKCGACQAHCPVFGEEKKESVVARGKIALADALLKDDVELDERFMADMSKCLLCGSCFDKCPNLVPTDEIVMAARREIAARKGLTTLGKGIGTVLGHPALMDFLVKGGKTFSSLLFKKVPEGSGLRLRFPVPYIASDRTLPEISEIPFRQRHPAFIPGEEGKPTVAFFTGCMINYAYAEIGEALLAILKFMGIGVHIPSGQGCCGLPALSAGDGKTVEELAERNLEAFAPIAAERIVTACASCNHGIDKLYQGLGPGHDALAERVEDILVFLVKEGLPEKLAALPKQEKRTRVTYHDPCHLRTQGITKEPRALLKALPSVDFVEMEGADRCCGLGGTYSVYHYQTSKKIGGRKATGIEKSGAELVASACPGCMMQLQDTINHAGLPQRTIHVLQLIARDLPPYAG</sequence>
<dbReference type="InterPro" id="IPR012257">
    <property type="entry name" value="Glc_ox_4Fe-4S"/>
</dbReference>
<evidence type="ECO:0000256" key="4">
    <source>
        <dbReference type="ARBA" id="ARBA00023004"/>
    </source>
</evidence>
<dbReference type="OrthoDB" id="5289041at2"/>
<dbReference type="Pfam" id="PF13183">
    <property type="entry name" value="Fer4_8"/>
    <property type="match status" value="1"/>
</dbReference>
<evidence type="ECO:0000256" key="3">
    <source>
        <dbReference type="ARBA" id="ARBA00022737"/>
    </source>
</evidence>
<dbReference type="InterPro" id="IPR017896">
    <property type="entry name" value="4Fe4S_Fe-S-bd"/>
</dbReference>
<evidence type="ECO:0000256" key="6">
    <source>
        <dbReference type="PIRNR" id="PIRNR000139"/>
    </source>
</evidence>
<evidence type="ECO:0000313" key="8">
    <source>
        <dbReference type="EMBL" id="ALC18072.1"/>
    </source>
</evidence>
<keyword evidence="4 6" id="KW-0408">Iron</keyword>
<protein>
    <recommendedName>
        <fullName evidence="6">Glycolate oxidase iron-sulfur subunit</fullName>
        <ecNumber evidence="6">1.1.99.14</ecNumber>
    </recommendedName>
</protein>
<evidence type="ECO:0000256" key="2">
    <source>
        <dbReference type="ARBA" id="ARBA00022723"/>
    </source>
</evidence>
<dbReference type="PATRIC" id="fig|1603606.3.peg.3609"/>
<keyword evidence="6" id="KW-0813">Transport</keyword>
<dbReference type="InterPro" id="IPR017900">
    <property type="entry name" value="4Fe4S_Fe_S_CS"/>
</dbReference>
<dbReference type="PROSITE" id="PS51379">
    <property type="entry name" value="4FE4S_FER_2"/>
    <property type="match status" value="2"/>
</dbReference>
<feature type="domain" description="4Fe-4S ferredoxin-type" evidence="7">
    <location>
        <begin position="59"/>
        <end position="87"/>
    </location>
</feature>
<evidence type="ECO:0000259" key="7">
    <source>
        <dbReference type="PROSITE" id="PS51379"/>
    </source>
</evidence>
<reference evidence="8 9" key="1">
    <citation type="submission" date="2015-07" db="EMBL/GenBank/DDBJ databases">
        <title>Isolation and Genomic Characterization of a Novel Halophilic Metal-Reducing Deltaproteobacterium from the Deep Subsurface.</title>
        <authorList>
            <person name="Badalamenti J.P."/>
            <person name="Summers Z.M."/>
            <person name="Gralnick J.A."/>
            <person name="Bond D.R."/>
        </authorList>
    </citation>
    <scope>NUCLEOTIDE SEQUENCE [LARGE SCALE GENOMIC DNA]</scope>
    <source>
        <strain evidence="8 9">WTL</strain>
    </source>
</reference>
<dbReference type="PANTHER" id="PTHR32479">
    <property type="entry name" value="GLYCOLATE OXIDASE IRON-SULFUR SUBUNIT"/>
    <property type="match status" value="1"/>
</dbReference>
<dbReference type="InterPro" id="IPR009051">
    <property type="entry name" value="Helical_ferredxn"/>
</dbReference>
<evidence type="ECO:0000256" key="1">
    <source>
        <dbReference type="ARBA" id="ARBA00022485"/>
    </source>
</evidence>
<dbReference type="InterPro" id="IPR004017">
    <property type="entry name" value="Cys_rich_dom"/>
</dbReference>
<dbReference type="AlphaFoldDB" id="A0A0M4D9C6"/>